<sequence length="94" mass="10601">MNNGQMKESLSGTTTIEDLEEQTFIAFCEFGYRGQYRTLSRKDEQNGEASSAEGKDLLKKIRNSLDKQPQCVPTQISLPVPRYTSSRPGISLKR</sequence>
<feature type="compositionally biased region" description="Polar residues" evidence="1">
    <location>
        <begin position="71"/>
        <end position="88"/>
    </location>
</feature>
<keyword evidence="3" id="KW-1185">Reference proteome</keyword>
<organism evidence="2 3">
    <name type="scientific">Penicillium daleae</name>
    <dbReference type="NCBI Taxonomy" id="63821"/>
    <lineage>
        <taxon>Eukaryota</taxon>
        <taxon>Fungi</taxon>
        <taxon>Dikarya</taxon>
        <taxon>Ascomycota</taxon>
        <taxon>Pezizomycotina</taxon>
        <taxon>Eurotiomycetes</taxon>
        <taxon>Eurotiomycetidae</taxon>
        <taxon>Eurotiales</taxon>
        <taxon>Aspergillaceae</taxon>
        <taxon>Penicillium</taxon>
    </lineage>
</organism>
<dbReference type="EMBL" id="JAPVEA010000007">
    <property type="protein sequence ID" value="KAJ5443504.1"/>
    <property type="molecule type" value="Genomic_DNA"/>
</dbReference>
<evidence type="ECO:0000313" key="3">
    <source>
        <dbReference type="Proteomes" id="UP001213681"/>
    </source>
</evidence>
<evidence type="ECO:0000256" key="1">
    <source>
        <dbReference type="SAM" id="MobiDB-lite"/>
    </source>
</evidence>
<feature type="compositionally biased region" description="Basic and acidic residues" evidence="1">
    <location>
        <begin position="53"/>
        <end position="65"/>
    </location>
</feature>
<dbReference type="Proteomes" id="UP001213681">
    <property type="component" value="Unassembled WGS sequence"/>
</dbReference>
<name>A0AAD6C1T1_9EURO</name>
<dbReference type="GeneID" id="81601001"/>
<dbReference type="RefSeq" id="XP_056763584.1">
    <property type="nucleotide sequence ID" value="XM_056910758.1"/>
</dbReference>
<reference evidence="2" key="2">
    <citation type="journal article" date="2023" name="IMA Fungus">
        <title>Comparative genomic study of the Penicillium genus elucidates a diverse pangenome and 15 lateral gene transfer events.</title>
        <authorList>
            <person name="Petersen C."/>
            <person name="Sorensen T."/>
            <person name="Nielsen M.R."/>
            <person name="Sondergaard T.E."/>
            <person name="Sorensen J.L."/>
            <person name="Fitzpatrick D.A."/>
            <person name="Frisvad J.C."/>
            <person name="Nielsen K.L."/>
        </authorList>
    </citation>
    <scope>NUCLEOTIDE SEQUENCE</scope>
    <source>
        <strain evidence="2">IBT 16125</strain>
    </source>
</reference>
<proteinExistence type="predicted"/>
<gene>
    <name evidence="2" type="ORF">N7458_007376</name>
</gene>
<feature type="region of interest" description="Disordered" evidence="1">
    <location>
        <begin position="39"/>
        <end position="94"/>
    </location>
</feature>
<reference evidence="2" key="1">
    <citation type="submission" date="2022-12" db="EMBL/GenBank/DDBJ databases">
        <authorList>
            <person name="Petersen C."/>
        </authorList>
    </citation>
    <scope>NUCLEOTIDE SEQUENCE</scope>
    <source>
        <strain evidence="2">IBT 16125</strain>
    </source>
</reference>
<comment type="caution">
    <text evidence="2">The sequence shown here is derived from an EMBL/GenBank/DDBJ whole genome shotgun (WGS) entry which is preliminary data.</text>
</comment>
<protein>
    <submittedName>
        <fullName evidence="2">Uncharacterized protein</fullName>
    </submittedName>
</protein>
<evidence type="ECO:0000313" key="2">
    <source>
        <dbReference type="EMBL" id="KAJ5443504.1"/>
    </source>
</evidence>
<dbReference type="AlphaFoldDB" id="A0AAD6C1T1"/>
<accession>A0AAD6C1T1</accession>